<feature type="domain" description="Pseudouridine synthase RsuA/RluA-like" evidence="2">
    <location>
        <begin position="96"/>
        <end position="275"/>
    </location>
</feature>
<comment type="similarity">
    <text evidence="1">Belongs to the pseudouridine synthase RluA family.</text>
</comment>
<dbReference type="GO" id="GO:0160151">
    <property type="term" value="F:tRNA pseudouridine(32) synthase activity"/>
    <property type="evidence" value="ECO:0007669"/>
    <property type="project" value="UniProtKB-EC"/>
</dbReference>
<dbReference type="EMBL" id="BDSP01000203">
    <property type="protein sequence ID" value="GAX23624.1"/>
    <property type="molecule type" value="Genomic_DNA"/>
</dbReference>
<dbReference type="Pfam" id="PF00849">
    <property type="entry name" value="PseudoU_synth_2"/>
    <property type="match status" value="1"/>
</dbReference>
<dbReference type="EC" id="5.4.99.28" evidence="3"/>
<dbReference type="OrthoDB" id="418349at2759"/>
<dbReference type="GO" id="GO:0000455">
    <property type="term" value="P:enzyme-directed rRNA pseudouridine synthesis"/>
    <property type="evidence" value="ECO:0007669"/>
    <property type="project" value="TreeGrafter"/>
</dbReference>
<dbReference type="PANTHER" id="PTHR21600:SF87">
    <property type="entry name" value="RNA PSEUDOURIDYLATE SYNTHASE DOMAIN-CONTAINING PROTEIN 1"/>
    <property type="match status" value="1"/>
</dbReference>
<name>A0A1Z5KBH2_FISSO</name>
<dbReference type="InterPro" id="IPR020103">
    <property type="entry name" value="PsdUridine_synth_cat_dom_sf"/>
</dbReference>
<keyword evidence="3" id="KW-0413">Isomerase</keyword>
<evidence type="ECO:0000259" key="2">
    <source>
        <dbReference type="Pfam" id="PF00849"/>
    </source>
</evidence>
<protein>
    <submittedName>
        <fullName evidence="3">tRNA pseudouridine32 synthase / 23S rRNA pseudouridine746 synthase</fullName>
        <ecNumber evidence="3">5.4.99.28</ecNumber>
        <ecNumber evidence="3">5.4.99.29</ecNumber>
    </submittedName>
</protein>
<dbReference type="PANTHER" id="PTHR21600">
    <property type="entry name" value="MITOCHONDRIAL RNA PSEUDOURIDINE SYNTHASE"/>
    <property type="match status" value="1"/>
</dbReference>
<evidence type="ECO:0000313" key="4">
    <source>
        <dbReference type="Proteomes" id="UP000198406"/>
    </source>
</evidence>
<reference evidence="3 4" key="1">
    <citation type="journal article" date="2015" name="Plant Cell">
        <title>Oil accumulation by the oleaginous diatom Fistulifera solaris as revealed by the genome and transcriptome.</title>
        <authorList>
            <person name="Tanaka T."/>
            <person name="Maeda Y."/>
            <person name="Veluchamy A."/>
            <person name="Tanaka M."/>
            <person name="Abida H."/>
            <person name="Marechal E."/>
            <person name="Bowler C."/>
            <person name="Muto M."/>
            <person name="Sunaga Y."/>
            <person name="Tanaka M."/>
            <person name="Yoshino T."/>
            <person name="Taniguchi T."/>
            <person name="Fukuda Y."/>
            <person name="Nemoto M."/>
            <person name="Matsumoto M."/>
            <person name="Wong P.S."/>
            <person name="Aburatani S."/>
            <person name="Fujibuchi W."/>
        </authorList>
    </citation>
    <scope>NUCLEOTIDE SEQUENCE [LARGE SCALE GENOMIC DNA]</scope>
    <source>
        <strain evidence="3 4">JPCC DA0580</strain>
    </source>
</reference>
<dbReference type="AlphaFoldDB" id="A0A1Z5KBH2"/>
<organism evidence="3 4">
    <name type="scientific">Fistulifera solaris</name>
    <name type="common">Oleaginous diatom</name>
    <dbReference type="NCBI Taxonomy" id="1519565"/>
    <lineage>
        <taxon>Eukaryota</taxon>
        <taxon>Sar</taxon>
        <taxon>Stramenopiles</taxon>
        <taxon>Ochrophyta</taxon>
        <taxon>Bacillariophyta</taxon>
        <taxon>Bacillariophyceae</taxon>
        <taxon>Bacillariophycidae</taxon>
        <taxon>Naviculales</taxon>
        <taxon>Naviculaceae</taxon>
        <taxon>Fistulifera</taxon>
    </lineage>
</organism>
<dbReference type="GO" id="GO:0003723">
    <property type="term" value="F:RNA binding"/>
    <property type="evidence" value="ECO:0007669"/>
    <property type="project" value="InterPro"/>
</dbReference>
<comment type="caution">
    <text evidence="3">The sequence shown here is derived from an EMBL/GenBank/DDBJ whole genome shotgun (WGS) entry which is preliminary data.</text>
</comment>
<dbReference type="Proteomes" id="UP000198406">
    <property type="component" value="Unassembled WGS sequence"/>
</dbReference>
<gene>
    <name evidence="3" type="ORF">FisN_12Hh197</name>
</gene>
<dbReference type="EC" id="5.4.99.29" evidence="3"/>
<evidence type="ECO:0000256" key="1">
    <source>
        <dbReference type="ARBA" id="ARBA00010876"/>
    </source>
</evidence>
<proteinExistence type="inferred from homology"/>
<dbReference type="InterPro" id="IPR050188">
    <property type="entry name" value="RluA_PseudoU_synthase"/>
</dbReference>
<dbReference type="InParanoid" id="A0A1Z5KBH2"/>
<keyword evidence="4" id="KW-1185">Reference proteome</keyword>
<dbReference type="InterPro" id="IPR006145">
    <property type="entry name" value="PsdUridine_synth_RsuA/RluA"/>
</dbReference>
<accession>A0A1Z5KBH2</accession>
<dbReference type="Gene3D" id="3.30.2350.10">
    <property type="entry name" value="Pseudouridine synthase"/>
    <property type="match status" value="1"/>
</dbReference>
<dbReference type="CDD" id="cd02869">
    <property type="entry name" value="PseudoU_synth_RluA_like"/>
    <property type="match status" value="1"/>
</dbReference>
<dbReference type="GO" id="GO:0160142">
    <property type="term" value="F:23S rRNA pseudouridine(746) synthase activity"/>
    <property type="evidence" value="ECO:0007669"/>
    <property type="project" value="UniProtKB-EC"/>
</dbReference>
<sequence>MKRTVTVQLVPWISNLMPLQTYTANSVPPARAITDLDLMNMNLDHLSHSAARRLDVYNSLSSEEKRKLQMKIAAETRASRKLDPAQHLHILYYDDHICVVSKPSGILSVPGPRRNPSLAGLVHKVLSPSIDIDKMVVHRLDMDTSGIIVYALQEDALRKLHDAFRNRQVKKVYQALLCGHVPLLSGIEVDIALERDPLHPPFMRVAQSRSSSSDRVVHPSFQKFIDQAPKPSFTVVDVRSHEYLHHPGGSRLPVTRVELTPFTGRTHQLRVHTAALGYPILGDDIYGYLGEGNCGIPRSADSFHLEEQLHELGMPLCLHAEQLSFFHPFTGAPMLFQAKAPF</sequence>
<evidence type="ECO:0000313" key="3">
    <source>
        <dbReference type="EMBL" id="GAX23624.1"/>
    </source>
</evidence>
<dbReference type="SUPFAM" id="SSF55120">
    <property type="entry name" value="Pseudouridine synthase"/>
    <property type="match status" value="1"/>
</dbReference>